<feature type="region of interest" description="Disordered" evidence="9">
    <location>
        <begin position="427"/>
        <end position="466"/>
    </location>
</feature>
<dbReference type="InterPro" id="IPR036070">
    <property type="entry name" value="Nop_dom_sf"/>
</dbReference>
<evidence type="ECO:0000256" key="6">
    <source>
        <dbReference type="ARBA" id="ARBA00060303"/>
    </source>
</evidence>
<protein>
    <recommendedName>
        <fullName evidence="3">Nucleolar protein 58</fullName>
    </recommendedName>
    <alternativeName>
        <fullName evidence="8">Nucleolar protein 5</fullName>
    </alternativeName>
</protein>
<dbReference type="InterPro" id="IPR012976">
    <property type="entry name" value="NOSIC"/>
</dbReference>
<dbReference type="PANTHER" id="PTHR10894:SF1">
    <property type="entry name" value="NUCLEOLAR PROTEIN 58"/>
    <property type="match status" value="1"/>
</dbReference>
<comment type="subcellular location">
    <subcellularLocation>
        <location evidence="1">Nucleus</location>
        <location evidence="1">Nucleolus</location>
    </subcellularLocation>
</comment>
<evidence type="ECO:0000256" key="4">
    <source>
        <dbReference type="ARBA" id="ARBA00022517"/>
    </source>
</evidence>
<dbReference type="EMBL" id="OU963864">
    <property type="protein sequence ID" value="CAH0386620.1"/>
    <property type="molecule type" value="Genomic_DNA"/>
</dbReference>
<sequence>MLVLFETPAGYAIFKLLNEKKLSKTEDLYEDFETPEKASSIVKLKHFRKFTDTAEALAATTAAVEGKLCKTLKKVLKKVVCPDLKEQLLVADAKLGNAIKDKFSISCVSNNNVQELIRCIRSQTESLLSGLTQKEFTAMALGLAHSLSRYKLKFSPDKVDTMIVQAVGLLDDLDKELNNYIMRCREWYGWHFPELGKIITDNIAFVKAIKVIGTRENTANTDLSDILPEDVEEKVKEAAEISMGTEISEDDILNIQNLCDQIIEISSYRNQLYEYLQSRMMAIAPNLTVLMGELIGARLISQAGSLVNLAKHPASTLQLLGAEKALFRALKMKRETPKYGLIYHATLIGQASTKNKGKMARMLAAKAALATRVDALGEDINVDLGGEHRSKLEARLRLLEEGNLRRISGSAKAKTKFEKYHVKSEIKEYPSTSDSTIPEKKKRKHSQAFAEEETEDVKPKIKKEKN</sequence>
<evidence type="ECO:0000256" key="5">
    <source>
        <dbReference type="ARBA" id="ARBA00023242"/>
    </source>
</evidence>
<dbReference type="FunFam" id="1.10.287.4070:FF:000001">
    <property type="entry name" value="Probable Nucleolar protein 58"/>
    <property type="match status" value="1"/>
</dbReference>
<evidence type="ECO:0000256" key="9">
    <source>
        <dbReference type="SAM" id="MobiDB-lite"/>
    </source>
</evidence>
<evidence type="ECO:0000256" key="2">
    <source>
        <dbReference type="ARBA" id="ARBA00009211"/>
    </source>
</evidence>
<keyword evidence="4" id="KW-0690">Ribosome biogenesis</keyword>
<dbReference type="GO" id="GO:0032040">
    <property type="term" value="C:small-subunit processome"/>
    <property type="evidence" value="ECO:0007669"/>
    <property type="project" value="InterPro"/>
</dbReference>
<evidence type="ECO:0000256" key="8">
    <source>
        <dbReference type="ARBA" id="ARBA00082313"/>
    </source>
</evidence>
<comment type="similarity">
    <text evidence="2">Belongs to the NOP5/NOP56 family.</text>
</comment>
<dbReference type="GO" id="GO:0030515">
    <property type="term" value="F:snoRNA binding"/>
    <property type="evidence" value="ECO:0007669"/>
    <property type="project" value="InterPro"/>
</dbReference>
<evidence type="ECO:0000256" key="1">
    <source>
        <dbReference type="ARBA" id="ARBA00004604"/>
    </source>
</evidence>
<organism evidence="11 12">
    <name type="scientific">Bemisia tabaci</name>
    <name type="common">Sweetpotato whitefly</name>
    <name type="synonym">Aleurodes tabaci</name>
    <dbReference type="NCBI Taxonomy" id="7038"/>
    <lineage>
        <taxon>Eukaryota</taxon>
        <taxon>Metazoa</taxon>
        <taxon>Ecdysozoa</taxon>
        <taxon>Arthropoda</taxon>
        <taxon>Hexapoda</taxon>
        <taxon>Insecta</taxon>
        <taxon>Pterygota</taxon>
        <taxon>Neoptera</taxon>
        <taxon>Paraneoptera</taxon>
        <taxon>Hemiptera</taxon>
        <taxon>Sternorrhyncha</taxon>
        <taxon>Aleyrodoidea</taxon>
        <taxon>Aleyrodidae</taxon>
        <taxon>Aleyrodinae</taxon>
        <taxon>Bemisia</taxon>
    </lineage>
</organism>
<dbReference type="InterPro" id="IPR042239">
    <property type="entry name" value="Nop_C"/>
</dbReference>
<dbReference type="SUPFAM" id="SSF89124">
    <property type="entry name" value="Nop domain"/>
    <property type="match status" value="1"/>
</dbReference>
<proteinExistence type="inferred from homology"/>
<reference evidence="11" key="1">
    <citation type="submission" date="2021-12" db="EMBL/GenBank/DDBJ databases">
        <authorList>
            <person name="King R."/>
        </authorList>
    </citation>
    <scope>NUCLEOTIDE SEQUENCE</scope>
</reference>
<evidence type="ECO:0000256" key="7">
    <source>
        <dbReference type="ARBA" id="ARBA00063404"/>
    </source>
</evidence>
<dbReference type="PANTHER" id="PTHR10894">
    <property type="entry name" value="NUCLEOLAR PROTEIN 5 NUCLEOLAR PROTEIN NOP5 NOP58"/>
    <property type="match status" value="1"/>
</dbReference>
<evidence type="ECO:0000313" key="11">
    <source>
        <dbReference type="EMBL" id="CAH0386620.1"/>
    </source>
</evidence>
<keyword evidence="5" id="KW-0539">Nucleus</keyword>
<gene>
    <name evidence="11" type="ORF">BEMITA_LOCUS5711</name>
</gene>
<comment type="function">
    <text evidence="6">Required for the biogenesis of box C/D snoRNAs such as U3, U8 and U14 snoRNAs. Part of the small subunit (SSU) processome, first precursor of the small eukaryotic ribosomal subunit. During the assembly of the SSU processome in the nucleolus, many ribosome biogenesis factors, an RNA chaperone and ribosomal proteins associate with the nascent pre-rRNA and work in concert to generate RNA folding, modifications, rearrangements and cleavage as well as targeted degradation of pre-ribosomal RNA by the RNA exosome. Core component of box C/D small nucleolar ribonucleoprotein (snoRNP) complexes that function in methylation of multiple sites on ribosomal RNAs (rRNAs) and messenger RNAs (mRNAs).</text>
</comment>
<dbReference type="InterPro" id="IPR012974">
    <property type="entry name" value="NOP58/56_N"/>
</dbReference>
<dbReference type="AlphaFoldDB" id="A0A9P0A9C6"/>
<dbReference type="GO" id="GO:0042254">
    <property type="term" value="P:ribosome biogenesis"/>
    <property type="evidence" value="ECO:0007669"/>
    <property type="project" value="UniProtKB-KW"/>
</dbReference>
<dbReference type="GO" id="GO:0031428">
    <property type="term" value="C:box C/D methylation guide snoRNP complex"/>
    <property type="evidence" value="ECO:0007669"/>
    <property type="project" value="InterPro"/>
</dbReference>
<dbReference type="PROSITE" id="PS51358">
    <property type="entry name" value="NOP"/>
    <property type="match status" value="1"/>
</dbReference>
<dbReference type="Pfam" id="PF01798">
    <property type="entry name" value="Nop"/>
    <property type="match status" value="1"/>
</dbReference>
<name>A0A9P0A9C6_BEMTA</name>
<dbReference type="Proteomes" id="UP001152759">
    <property type="component" value="Chromosome 3"/>
</dbReference>
<dbReference type="KEGG" id="btab:109031028"/>
<evidence type="ECO:0000259" key="10">
    <source>
        <dbReference type="PROSITE" id="PS51358"/>
    </source>
</evidence>
<dbReference type="FunFam" id="1.10.246.90:FF:000004">
    <property type="entry name" value="Nucleolar protein 58"/>
    <property type="match status" value="1"/>
</dbReference>
<dbReference type="InterPro" id="IPR045056">
    <property type="entry name" value="Nop56/Nop58"/>
</dbReference>
<dbReference type="SMART" id="SM00931">
    <property type="entry name" value="NOSIC"/>
    <property type="match status" value="1"/>
</dbReference>
<dbReference type="Pfam" id="PF08156">
    <property type="entry name" value="NOP5NT"/>
    <property type="match status" value="1"/>
</dbReference>
<dbReference type="InterPro" id="IPR002687">
    <property type="entry name" value="Nop_dom"/>
</dbReference>
<dbReference type="Gene3D" id="1.10.287.4070">
    <property type="match status" value="1"/>
</dbReference>
<keyword evidence="12" id="KW-1185">Reference proteome</keyword>
<feature type="domain" description="Nop" evidence="10">
    <location>
        <begin position="283"/>
        <end position="401"/>
    </location>
</feature>
<dbReference type="OrthoDB" id="6780543at2759"/>
<evidence type="ECO:0000256" key="3">
    <source>
        <dbReference type="ARBA" id="ARBA00020379"/>
    </source>
</evidence>
<accession>A0A9P0A9C6</accession>
<evidence type="ECO:0000313" key="12">
    <source>
        <dbReference type="Proteomes" id="UP001152759"/>
    </source>
</evidence>
<comment type="subunit">
    <text evidence="7">Core component of box C/D small nucleolar ribonucleoprotein (snoRNP) particles; the core proteins SNU13, NOP56, NOP58 and FBL or FBLL1 assemble stepwise onto the snoRNA. Interacts with NOLC1/Nopp140. Interacts with NOPCHAP1, NUFIP1, RUVBL1 and RUVBL2; NOPCHAP1 bridges the association of NOP58 with RUVBL1:RUVBL2 and NUFIP1. Interacts with PIH1D1. Part of the small subunit (SSU) processome, composed of more than 70 proteins and the RNA chaperone small nucleolar RNA (snoRNA) U3.</text>
</comment>
<dbReference type="Gene3D" id="1.10.246.90">
    <property type="entry name" value="Nop domain"/>
    <property type="match status" value="1"/>
</dbReference>